<dbReference type="GO" id="GO:0005886">
    <property type="term" value="C:plasma membrane"/>
    <property type="evidence" value="ECO:0007669"/>
    <property type="project" value="UniProtKB-SubCell"/>
</dbReference>
<dbReference type="PANTHER" id="PTHR43394:SF1">
    <property type="entry name" value="ATP-BINDING CASSETTE SUB-FAMILY B MEMBER 10, MITOCHONDRIAL"/>
    <property type="match status" value="1"/>
</dbReference>
<keyword evidence="4 9" id="KW-0812">Transmembrane</keyword>
<dbReference type="InterPro" id="IPR027417">
    <property type="entry name" value="P-loop_NTPase"/>
</dbReference>
<dbReference type="Gene3D" id="3.40.50.300">
    <property type="entry name" value="P-loop containing nucleotide triphosphate hydrolases"/>
    <property type="match status" value="1"/>
</dbReference>
<organism evidence="12 13">
    <name type="scientific">Propioniciclava flava</name>
    <dbReference type="NCBI Taxonomy" id="2072026"/>
    <lineage>
        <taxon>Bacteria</taxon>
        <taxon>Bacillati</taxon>
        <taxon>Actinomycetota</taxon>
        <taxon>Actinomycetes</taxon>
        <taxon>Propionibacteriales</taxon>
        <taxon>Propionibacteriaceae</taxon>
        <taxon>Propioniciclava</taxon>
    </lineage>
</organism>
<feature type="domain" description="ABC transporter" evidence="10">
    <location>
        <begin position="334"/>
        <end position="569"/>
    </location>
</feature>
<dbReference type="SUPFAM" id="SSF90123">
    <property type="entry name" value="ABC transporter transmembrane region"/>
    <property type="match status" value="1"/>
</dbReference>
<evidence type="ECO:0000256" key="5">
    <source>
        <dbReference type="ARBA" id="ARBA00022741"/>
    </source>
</evidence>
<dbReference type="InterPro" id="IPR039421">
    <property type="entry name" value="Type_1_exporter"/>
</dbReference>
<evidence type="ECO:0000259" key="11">
    <source>
        <dbReference type="PROSITE" id="PS50929"/>
    </source>
</evidence>
<evidence type="ECO:0000256" key="1">
    <source>
        <dbReference type="ARBA" id="ARBA00004651"/>
    </source>
</evidence>
<dbReference type="GO" id="GO:0005524">
    <property type="term" value="F:ATP binding"/>
    <property type="evidence" value="ECO:0007669"/>
    <property type="project" value="UniProtKB-KW"/>
</dbReference>
<evidence type="ECO:0000259" key="10">
    <source>
        <dbReference type="PROSITE" id="PS50893"/>
    </source>
</evidence>
<feature type="transmembrane region" description="Helical" evidence="9">
    <location>
        <begin position="54"/>
        <end position="78"/>
    </location>
</feature>
<feature type="transmembrane region" description="Helical" evidence="9">
    <location>
        <begin position="280"/>
        <end position="298"/>
    </location>
</feature>
<dbReference type="SMART" id="SM00382">
    <property type="entry name" value="AAA"/>
    <property type="match status" value="1"/>
</dbReference>
<dbReference type="PROSITE" id="PS00211">
    <property type="entry name" value="ABC_TRANSPORTER_1"/>
    <property type="match status" value="1"/>
</dbReference>
<keyword evidence="13" id="KW-1185">Reference proteome</keyword>
<keyword evidence="3" id="KW-1003">Cell membrane</keyword>
<dbReference type="PROSITE" id="PS50929">
    <property type="entry name" value="ABC_TM1F"/>
    <property type="match status" value="1"/>
</dbReference>
<dbReference type="PROSITE" id="PS50893">
    <property type="entry name" value="ABC_TRANSPORTER_2"/>
    <property type="match status" value="1"/>
</dbReference>
<protein>
    <submittedName>
        <fullName evidence="12">Multidrug ABC transporter ATP-binding protein</fullName>
    </submittedName>
</protein>
<dbReference type="CDD" id="cd18548">
    <property type="entry name" value="ABC_6TM_Tm287_like"/>
    <property type="match status" value="1"/>
</dbReference>
<keyword evidence="6 12" id="KW-0067">ATP-binding</keyword>
<dbReference type="OrthoDB" id="9806127at2"/>
<evidence type="ECO:0000256" key="9">
    <source>
        <dbReference type="SAM" id="Phobius"/>
    </source>
</evidence>
<dbReference type="Gene3D" id="1.20.1560.10">
    <property type="entry name" value="ABC transporter type 1, transmembrane domain"/>
    <property type="match status" value="1"/>
</dbReference>
<evidence type="ECO:0000256" key="3">
    <source>
        <dbReference type="ARBA" id="ARBA00022475"/>
    </source>
</evidence>
<comment type="caution">
    <text evidence="12">The sequence shown here is derived from an EMBL/GenBank/DDBJ whole genome shotgun (WGS) entry which is preliminary data.</text>
</comment>
<comment type="subcellular location">
    <subcellularLocation>
        <location evidence="1">Cell membrane</location>
        <topology evidence="1">Multi-pass membrane protein</topology>
    </subcellularLocation>
</comment>
<dbReference type="AlphaFoldDB" id="A0A4Q2EGW0"/>
<dbReference type="InterPro" id="IPR036640">
    <property type="entry name" value="ABC1_TM_sf"/>
</dbReference>
<feature type="transmembrane region" description="Helical" evidence="9">
    <location>
        <begin position="12"/>
        <end position="34"/>
    </location>
</feature>
<name>A0A4Q2EGW0_9ACTN</name>
<evidence type="ECO:0000256" key="2">
    <source>
        <dbReference type="ARBA" id="ARBA00022448"/>
    </source>
</evidence>
<dbReference type="InterPro" id="IPR017871">
    <property type="entry name" value="ABC_transporter-like_CS"/>
</dbReference>
<dbReference type="EMBL" id="PPCV01000007">
    <property type="protein sequence ID" value="RXW31604.1"/>
    <property type="molecule type" value="Genomic_DNA"/>
</dbReference>
<keyword evidence="5" id="KW-0547">Nucleotide-binding</keyword>
<dbReference type="InterPro" id="IPR011527">
    <property type="entry name" value="ABC1_TM_dom"/>
</dbReference>
<feature type="transmembrane region" description="Helical" evidence="9">
    <location>
        <begin position="157"/>
        <end position="180"/>
    </location>
</feature>
<dbReference type="GO" id="GO:0016887">
    <property type="term" value="F:ATP hydrolysis activity"/>
    <property type="evidence" value="ECO:0007669"/>
    <property type="project" value="InterPro"/>
</dbReference>
<evidence type="ECO:0000313" key="12">
    <source>
        <dbReference type="EMBL" id="RXW31604.1"/>
    </source>
</evidence>
<dbReference type="PANTHER" id="PTHR43394">
    <property type="entry name" value="ATP-DEPENDENT PERMEASE MDL1, MITOCHONDRIAL"/>
    <property type="match status" value="1"/>
</dbReference>
<keyword evidence="2" id="KW-0813">Transport</keyword>
<keyword evidence="8 9" id="KW-0472">Membrane</keyword>
<sequence>MLLSTLKTYLKPYWGSVGLIVLFQLISTGASLYLPSLNARIIDEGVAKGDTATIWSLGAIMLGVSAIQILCQITAIYFGARTAMGFGRDLRAAIFDRVLSFSAREVNQFGAPSLITRTTNDVQQVQQLVMMTAFLIVQAPIMMVGGLVMALREDLGLSWLIGAAVLVMGSIIGVILLQALPLFRSMQTRIDTLNRVLREQISGLRVIRAFVREPYESQRFARANRDLTDTSLRVGRRMLTLFPVVQLVMSASSVGVMWFGGLRVDAGEMQIGQLTAFLTYLIQILMSVMMSTMMLMIAPRAQVCAQRIQEVLRTHSSVVPPKQGITQTPHPGQVAFDEVSFSYPGAEAPVLQDISFSVRPGTTTAIIGSTGAGKTTLVSLIPRLFDATAGTVSVDGVDVTQLDPQALWGSIGLVPQKPYLFTGTVASNLRYGNPDATDDELWHALEVAQARDFVEDMPEQLDAPIAQGGTNVSGGQRQRLSIARALVRRPTVYIFDDSFSALDVTTDARLRAALAGETQDAAVVIVGQRVATIAGADQIIVLDDGRIEGIGTHEHLLATCPTYVEIVESQFTAEEAA</sequence>
<feature type="transmembrane region" description="Helical" evidence="9">
    <location>
        <begin position="128"/>
        <end position="151"/>
    </location>
</feature>
<dbReference type="FunFam" id="1.20.1560.10:FF:000040">
    <property type="entry name" value="Multidrug ABC transporter ATP-binding protein"/>
    <property type="match status" value="1"/>
</dbReference>
<dbReference type="FunFam" id="3.40.50.300:FF:000854">
    <property type="entry name" value="Multidrug ABC transporter ATP-binding protein"/>
    <property type="match status" value="1"/>
</dbReference>
<feature type="transmembrane region" description="Helical" evidence="9">
    <location>
        <begin position="239"/>
        <end position="260"/>
    </location>
</feature>
<reference evidence="12 13" key="1">
    <citation type="submission" date="2018-01" db="EMBL/GenBank/DDBJ databases">
        <title>Lactibacter flavus gen. nov., sp. nov., a novel bacterium of the family Propionibacteriaceae isolated from raw milk and dairy products.</title>
        <authorList>
            <person name="Wenning M."/>
            <person name="Breitenwieser F."/>
            <person name="Huptas C."/>
            <person name="von Neubeck M."/>
            <person name="Busse H.-J."/>
            <person name="Scherer S."/>
        </authorList>
    </citation>
    <scope>NUCLEOTIDE SEQUENCE [LARGE SCALE GENOMIC DNA]</scope>
    <source>
        <strain evidence="12 13">VG341</strain>
    </source>
</reference>
<feature type="domain" description="ABC transmembrane type-1" evidence="11">
    <location>
        <begin position="19"/>
        <end position="300"/>
    </location>
</feature>
<dbReference type="RefSeq" id="WP_129459210.1">
    <property type="nucleotide sequence ID" value="NZ_PPCV01000007.1"/>
</dbReference>
<evidence type="ECO:0000313" key="13">
    <source>
        <dbReference type="Proteomes" id="UP000290624"/>
    </source>
</evidence>
<accession>A0A4Q2EGW0</accession>
<dbReference type="InterPro" id="IPR003439">
    <property type="entry name" value="ABC_transporter-like_ATP-bd"/>
</dbReference>
<dbReference type="Pfam" id="PF00664">
    <property type="entry name" value="ABC_membrane"/>
    <property type="match status" value="1"/>
</dbReference>
<keyword evidence="7 9" id="KW-1133">Transmembrane helix</keyword>
<evidence type="ECO:0000256" key="7">
    <source>
        <dbReference type="ARBA" id="ARBA00022989"/>
    </source>
</evidence>
<dbReference type="GO" id="GO:0015421">
    <property type="term" value="F:ABC-type oligopeptide transporter activity"/>
    <property type="evidence" value="ECO:0007669"/>
    <property type="project" value="TreeGrafter"/>
</dbReference>
<evidence type="ECO:0000256" key="6">
    <source>
        <dbReference type="ARBA" id="ARBA00022840"/>
    </source>
</evidence>
<gene>
    <name evidence="12" type="ORF">C1706_10585</name>
</gene>
<proteinExistence type="predicted"/>
<dbReference type="Pfam" id="PF00005">
    <property type="entry name" value="ABC_tran"/>
    <property type="match status" value="1"/>
</dbReference>
<dbReference type="SUPFAM" id="SSF52540">
    <property type="entry name" value="P-loop containing nucleoside triphosphate hydrolases"/>
    <property type="match status" value="1"/>
</dbReference>
<dbReference type="Proteomes" id="UP000290624">
    <property type="component" value="Unassembled WGS sequence"/>
</dbReference>
<evidence type="ECO:0000256" key="4">
    <source>
        <dbReference type="ARBA" id="ARBA00022692"/>
    </source>
</evidence>
<dbReference type="InterPro" id="IPR003593">
    <property type="entry name" value="AAA+_ATPase"/>
</dbReference>
<evidence type="ECO:0000256" key="8">
    <source>
        <dbReference type="ARBA" id="ARBA00023136"/>
    </source>
</evidence>